<sequence length="50" mass="5769">MTDTDEALRTFFRRTDEVFHEYDRGYMDADAAMSALETYVADLRDGTEVA</sequence>
<dbReference type="Proteomes" id="UP001596406">
    <property type="component" value="Unassembled WGS sequence"/>
</dbReference>
<name>A0ABD5UAV6_9EURY</name>
<gene>
    <name evidence="1" type="ORF">ACFQHK_07510</name>
</gene>
<accession>A0ABD5UAV6</accession>
<proteinExistence type="predicted"/>
<protein>
    <recommendedName>
        <fullName evidence="3">DUF357 domain-containing protein</fullName>
    </recommendedName>
</protein>
<organism evidence="1 2">
    <name type="scientific">Halomarina ordinaria</name>
    <dbReference type="NCBI Taxonomy" id="3033939"/>
    <lineage>
        <taxon>Archaea</taxon>
        <taxon>Methanobacteriati</taxon>
        <taxon>Methanobacteriota</taxon>
        <taxon>Stenosarchaea group</taxon>
        <taxon>Halobacteria</taxon>
        <taxon>Halobacteriales</taxon>
        <taxon>Natronomonadaceae</taxon>
        <taxon>Halomarina</taxon>
    </lineage>
</organism>
<reference evidence="1 2" key="1">
    <citation type="journal article" date="2019" name="Int. J. Syst. Evol. Microbiol.">
        <title>The Global Catalogue of Microorganisms (GCM) 10K type strain sequencing project: providing services to taxonomists for standard genome sequencing and annotation.</title>
        <authorList>
            <consortium name="The Broad Institute Genomics Platform"/>
            <consortium name="The Broad Institute Genome Sequencing Center for Infectious Disease"/>
            <person name="Wu L."/>
            <person name="Ma J."/>
        </authorList>
    </citation>
    <scope>NUCLEOTIDE SEQUENCE [LARGE SCALE GENOMIC DNA]</scope>
    <source>
        <strain evidence="1 2">PSRA2</strain>
    </source>
</reference>
<dbReference type="AlphaFoldDB" id="A0ABD5UAV6"/>
<evidence type="ECO:0000313" key="1">
    <source>
        <dbReference type="EMBL" id="MFC6836352.1"/>
    </source>
</evidence>
<evidence type="ECO:0000313" key="2">
    <source>
        <dbReference type="Proteomes" id="UP001596406"/>
    </source>
</evidence>
<evidence type="ECO:0008006" key="3">
    <source>
        <dbReference type="Google" id="ProtNLM"/>
    </source>
</evidence>
<dbReference type="EMBL" id="JBHSXM010000001">
    <property type="protein sequence ID" value="MFC6836352.1"/>
    <property type="molecule type" value="Genomic_DNA"/>
</dbReference>
<dbReference type="RefSeq" id="WP_304448038.1">
    <property type="nucleotide sequence ID" value="NZ_JARRAH010000001.1"/>
</dbReference>
<comment type="caution">
    <text evidence="1">The sequence shown here is derived from an EMBL/GenBank/DDBJ whole genome shotgun (WGS) entry which is preliminary data.</text>
</comment>
<keyword evidence="2" id="KW-1185">Reference proteome</keyword>